<dbReference type="PANTHER" id="PTHR42782:SF4">
    <property type="entry name" value="DUF455 DOMAIN-CONTAINING PROTEIN"/>
    <property type="match status" value="1"/>
</dbReference>
<feature type="region of interest" description="Disordered" evidence="1">
    <location>
        <begin position="37"/>
        <end position="58"/>
    </location>
</feature>
<dbReference type="InterPro" id="IPR011197">
    <property type="entry name" value="UCP012318"/>
</dbReference>
<organism evidence="2 3">
    <name type="scientific">Marinicauda salina</name>
    <dbReference type="NCBI Taxonomy" id="2135793"/>
    <lineage>
        <taxon>Bacteria</taxon>
        <taxon>Pseudomonadati</taxon>
        <taxon>Pseudomonadota</taxon>
        <taxon>Alphaproteobacteria</taxon>
        <taxon>Maricaulales</taxon>
        <taxon>Maricaulaceae</taxon>
        <taxon>Marinicauda</taxon>
    </lineage>
</organism>
<evidence type="ECO:0000313" key="3">
    <source>
        <dbReference type="Proteomes" id="UP000245168"/>
    </source>
</evidence>
<evidence type="ECO:0000313" key="2">
    <source>
        <dbReference type="EMBL" id="PWE17304.1"/>
    </source>
</evidence>
<protein>
    <submittedName>
        <fullName evidence="2">DUF455 domain-containing protein</fullName>
    </submittedName>
</protein>
<gene>
    <name evidence="2" type="ORF">DDZ18_06345</name>
</gene>
<dbReference type="PANTHER" id="PTHR42782">
    <property type="entry name" value="SI:CH73-314G15.3"/>
    <property type="match status" value="1"/>
</dbReference>
<feature type="compositionally biased region" description="Basic and acidic residues" evidence="1">
    <location>
        <begin position="1"/>
        <end position="10"/>
    </location>
</feature>
<reference evidence="3" key="1">
    <citation type="submission" date="2018-05" db="EMBL/GenBank/DDBJ databases">
        <authorList>
            <person name="Liu B.-T."/>
        </authorList>
    </citation>
    <scope>NUCLEOTIDE SEQUENCE [LARGE SCALE GENOMIC DNA]</scope>
    <source>
        <strain evidence="3">WD6-1</strain>
    </source>
</reference>
<proteinExistence type="predicted"/>
<dbReference type="PIRSF" id="PIRSF012318">
    <property type="entry name" value="UCP012318"/>
    <property type="match status" value="1"/>
</dbReference>
<keyword evidence="3" id="KW-1185">Reference proteome</keyword>
<dbReference type="Pfam" id="PF04305">
    <property type="entry name" value="DUF455"/>
    <property type="match status" value="1"/>
</dbReference>
<dbReference type="SUPFAM" id="SSF47240">
    <property type="entry name" value="Ferritin-like"/>
    <property type="match status" value="1"/>
</dbReference>
<dbReference type="OrthoDB" id="9778629at2"/>
<dbReference type="Proteomes" id="UP000245168">
    <property type="component" value="Unassembled WGS sequence"/>
</dbReference>
<dbReference type="InterPro" id="IPR009078">
    <property type="entry name" value="Ferritin-like_SF"/>
</dbReference>
<sequence>MTGTDVREAAGRVLEAADPAEKAGAARSVAADWRAGRLGLPDEGAPGLAPDRPARPARLQLVPPGQVPRRRLTSQAGRFALLHAVAHIEFNAIDLAFDLVARFGADPRIAAEERAAFIGDWIGVGDDEARHFDLVRGRLRALGGDYGDLPAHDGLWAAARNTSDDLAARLAVAPMVLEARGLDVTPGMIERLKSAGDADSAAALEVIYNDEIGHVAAGARWFDHVCAAENADPETRFRELVSARFNGGLKPPFNIEARGRAGLPRRMYEPLAGGSGSNA</sequence>
<dbReference type="EMBL" id="QEXV01000003">
    <property type="protein sequence ID" value="PWE17304.1"/>
    <property type="molecule type" value="Genomic_DNA"/>
</dbReference>
<dbReference type="CDD" id="cd00657">
    <property type="entry name" value="Ferritin_like"/>
    <property type="match status" value="1"/>
</dbReference>
<dbReference type="RefSeq" id="WP_109252535.1">
    <property type="nucleotide sequence ID" value="NZ_QEXV01000003.1"/>
</dbReference>
<accession>A0A2U2BTH0</accession>
<dbReference type="AlphaFoldDB" id="A0A2U2BTH0"/>
<comment type="caution">
    <text evidence="2">The sequence shown here is derived from an EMBL/GenBank/DDBJ whole genome shotgun (WGS) entry which is preliminary data.</text>
</comment>
<name>A0A2U2BTH0_9PROT</name>
<evidence type="ECO:0000256" key="1">
    <source>
        <dbReference type="SAM" id="MobiDB-lite"/>
    </source>
</evidence>
<dbReference type="InterPro" id="IPR007402">
    <property type="entry name" value="DUF455"/>
</dbReference>
<feature type="region of interest" description="Disordered" evidence="1">
    <location>
        <begin position="1"/>
        <end position="25"/>
    </location>
</feature>